<evidence type="ECO:0000313" key="3">
    <source>
        <dbReference type="WBParaSite" id="GPLIN_001148100"/>
    </source>
</evidence>
<dbReference type="WBParaSite" id="GPLIN_001148100">
    <property type="protein sequence ID" value="GPLIN_001148100"/>
    <property type="gene ID" value="GPLIN_001148100"/>
</dbReference>
<keyword evidence="2" id="KW-1185">Reference proteome</keyword>
<evidence type="ECO:0000313" key="2">
    <source>
        <dbReference type="Proteomes" id="UP000050741"/>
    </source>
</evidence>
<keyword evidence="1" id="KW-1133">Transmembrane helix</keyword>
<dbReference type="AlphaFoldDB" id="A0A183CF26"/>
<name>A0A183CF26_GLOPA</name>
<dbReference type="Proteomes" id="UP000050741">
    <property type="component" value="Unassembled WGS sequence"/>
</dbReference>
<protein>
    <submittedName>
        <fullName evidence="3">DUF308 domain-containing protein</fullName>
    </submittedName>
</protein>
<reference evidence="3" key="2">
    <citation type="submission" date="2016-06" db="UniProtKB">
        <authorList>
            <consortium name="WormBaseParasite"/>
        </authorList>
    </citation>
    <scope>IDENTIFICATION</scope>
</reference>
<feature type="transmembrane region" description="Helical" evidence="1">
    <location>
        <begin position="175"/>
        <end position="196"/>
    </location>
</feature>
<keyword evidence="1" id="KW-0812">Transmembrane</keyword>
<feature type="transmembrane region" description="Helical" evidence="1">
    <location>
        <begin position="135"/>
        <end position="154"/>
    </location>
</feature>
<keyword evidence="1" id="KW-0472">Membrane</keyword>
<feature type="transmembrane region" description="Helical" evidence="1">
    <location>
        <begin position="103"/>
        <end position="123"/>
    </location>
</feature>
<proteinExistence type="predicted"/>
<feature type="transmembrane region" description="Helical" evidence="1">
    <location>
        <begin position="43"/>
        <end position="62"/>
    </location>
</feature>
<sequence>MANTVKSYGKRASILAIAGAIIVLFLTALCVESEWKPELYRRLRYPLILCLGHIGIFALFGVAGRQSIWSTIGGSVILVLIVLLAVQIFCSSAEVLLLPKLKAIFYLYAFFGYVALSCVGIASHLGAACLNGNDWFILGGAFLCFVELLAILVHRPSSLRYPTDWKSPPSILPKIVALYGHVLIVYIGILGNLSLVGFDGKFAVLSAAVFVFFWLLILFYRGSTSRSHWDRFLRNYY</sequence>
<organism evidence="2 3">
    <name type="scientific">Globodera pallida</name>
    <name type="common">Potato cyst nematode worm</name>
    <name type="synonym">Heterodera pallida</name>
    <dbReference type="NCBI Taxonomy" id="36090"/>
    <lineage>
        <taxon>Eukaryota</taxon>
        <taxon>Metazoa</taxon>
        <taxon>Ecdysozoa</taxon>
        <taxon>Nematoda</taxon>
        <taxon>Chromadorea</taxon>
        <taxon>Rhabditida</taxon>
        <taxon>Tylenchina</taxon>
        <taxon>Tylenchomorpha</taxon>
        <taxon>Tylenchoidea</taxon>
        <taxon>Heteroderidae</taxon>
        <taxon>Heteroderinae</taxon>
        <taxon>Globodera</taxon>
    </lineage>
</organism>
<evidence type="ECO:0000256" key="1">
    <source>
        <dbReference type="SAM" id="Phobius"/>
    </source>
</evidence>
<feature type="transmembrane region" description="Helical" evidence="1">
    <location>
        <begin position="202"/>
        <end position="220"/>
    </location>
</feature>
<accession>A0A183CF26</accession>
<feature type="transmembrane region" description="Helical" evidence="1">
    <location>
        <begin position="12"/>
        <end position="31"/>
    </location>
</feature>
<reference evidence="2" key="1">
    <citation type="submission" date="2014-05" db="EMBL/GenBank/DDBJ databases">
        <title>The genome and life-stage specific transcriptomes of Globodera pallida elucidate key aspects of plant parasitism by a cyst nematode.</title>
        <authorList>
            <person name="Cotton J.A."/>
            <person name="Lilley C.J."/>
            <person name="Jones L.M."/>
            <person name="Kikuchi T."/>
            <person name="Reid A.J."/>
            <person name="Thorpe P."/>
            <person name="Tsai I.J."/>
            <person name="Beasley H."/>
            <person name="Blok V."/>
            <person name="Cock P.J.A."/>
            <person name="Van den Akker S.E."/>
            <person name="Holroyd N."/>
            <person name="Hunt M."/>
            <person name="Mantelin S."/>
            <person name="Naghra H."/>
            <person name="Pain A."/>
            <person name="Palomares-Rius J.E."/>
            <person name="Zarowiecki M."/>
            <person name="Berriman M."/>
            <person name="Jones J.T."/>
            <person name="Urwin P.E."/>
        </authorList>
    </citation>
    <scope>NUCLEOTIDE SEQUENCE [LARGE SCALE GENOMIC DNA]</scope>
    <source>
        <strain evidence="2">Lindley</strain>
    </source>
</reference>
<feature type="transmembrane region" description="Helical" evidence="1">
    <location>
        <begin position="68"/>
        <end position="91"/>
    </location>
</feature>